<keyword evidence="2" id="KW-1185">Reference proteome</keyword>
<name>A0AA86SIQ3_9FABA</name>
<evidence type="ECO:0000313" key="2">
    <source>
        <dbReference type="Proteomes" id="UP001189624"/>
    </source>
</evidence>
<accession>A0AA86SIQ3</accession>
<dbReference type="EMBL" id="OY731400">
    <property type="protein sequence ID" value="CAJ1941194.1"/>
    <property type="molecule type" value="Genomic_DNA"/>
</dbReference>
<reference evidence="1" key="1">
    <citation type="submission" date="2023-10" db="EMBL/GenBank/DDBJ databases">
        <authorList>
            <person name="Domelevo Entfellner J.-B."/>
        </authorList>
    </citation>
    <scope>NUCLEOTIDE SEQUENCE</scope>
</reference>
<protein>
    <submittedName>
        <fullName evidence="1">Uncharacterized protein</fullName>
    </submittedName>
</protein>
<dbReference type="Proteomes" id="UP001189624">
    <property type="component" value="Chromosome 3"/>
</dbReference>
<proteinExistence type="predicted"/>
<dbReference type="AlphaFoldDB" id="A0AA86SIQ3"/>
<sequence>MTDPPYPVNPPHRNKPRFPETLIRISKKKRKKIDVGSFLPDVMLRGVPMRRMQDRGDNFGFVQ</sequence>
<evidence type="ECO:0000313" key="1">
    <source>
        <dbReference type="EMBL" id="CAJ1941194.1"/>
    </source>
</evidence>
<gene>
    <name evidence="1" type="ORF">AYBTSS11_LOCUS10134</name>
</gene>
<dbReference type="Gramene" id="rna-AYBTSS11_LOCUS10134">
    <property type="protein sequence ID" value="CAJ1941194.1"/>
    <property type="gene ID" value="gene-AYBTSS11_LOCUS10134"/>
</dbReference>
<organism evidence="1 2">
    <name type="scientific">Sphenostylis stenocarpa</name>
    <dbReference type="NCBI Taxonomy" id="92480"/>
    <lineage>
        <taxon>Eukaryota</taxon>
        <taxon>Viridiplantae</taxon>
        <taxon>Streptophyta</taxon>
        <taxon>Embryophyta</taxon>
        <taxon>Tracheophyta</taxon>
        <taxon>Spermatophyta</taxon>
        <taxon>Magnoliopsida</taxon>
        <taxon>eudicotyledons</taxon>
        <taxon>Gunneridae</taxon>
        <taxon>Pentapetalae</taxon>
        <taxon>rosids</taxon>
        <taxon>fabids</taxon>
        <taxon>Fabales</taxon>
        <taxon>Fabaceae</taxon>
        <taxon>Papilionoideae</taxon>
        <taxon>50 kb inversion clade</taxon>
        <taxon>NPAAA clade</taxon>
        <taxon>indigoferoid/millettioid clade</taxon>
        <taxon>Phaseoleae</taxon>
        <taxon>Sphenostylis</taxon>
    </lineage>
</organism>